<comment type="caution">
    <text evidence="2">The sequence shown here is derived from an EMBL/GenBank/DDBJ whole genome shotgun (WGS) entry which is preliminary data.</text>
</comment>
<evidence type="ECO:0000313" key="2">
    <source>
        <dbReference type="EMBL" id="THU60024.1"/>
    </source>
</evidence>
<dbReference type="EMBL" id="PYDT01000005">
    <property type="protein sequence ID" value="THU60024.1"/>
    <property type="molecule type" value="Genomic_DNA"/>
</dbReference>
<feature type="compositionally biased region" description="Acidic residues" evidence="1">
    <location>
        <begin position="332"/>
        <end position="342"/>
    </location>
</feature>
<accession>A0A4S8JFP7</accession>
<gene>
    <name evidence="2" type="ORF">C4D60_Mb07t08270</name>
</gene>
<proteinExistence type="predicted"/>
<evidence type="ECO:0000256" key="1">
    <source>
        <dbReference type="SAM" id="MobiDB-lite"/>
    </source>
</evidence>
<protein>
    <submittedName>
        <fullName evidence="2">Uncharacterized protein</fullName>
    </submittedName>
</protein>
<name>A0A4S8JFP7_MUSBA</name>
<evidence type="ECO:0000313" key="3">
    <source>
        <dbReference type="Proteomes" id="UP000317650"/>
    </source>
</evidence>
<feature type="region of interest" description="Disordered" evidence="1">
    <location>
        <begin position="298"/>
        <end position="342"/>
    </location>
</feature>
<reference evidence="2 3" key="1">
    <citation type="journal article" date="2019" name="Nat. Plants">
        <title>Genome sequencing of Musa balbisiana reveals subgenome evolution and function divergence in polyploid bananas.</title>
        <authorList>
            <person name="Yao X."/>
        </authorList>
    </citation>
    <scope>NUCLEOTIDE SEQUENCE [LARGE SCALE GENOMIC DNA]</scope>
    <source>
        <strain evidence="3">cv. DH-PKW</strain>
        <tissue evidence="2">Leaves</tissue>
    </source>
</reference>
<dbReference type="AlphaFoldDB" id="A0A4S8JFP7"/>
<organism evidence="2 3">
    <name type="scientific">Musa balbisiana</name>
    <name type="common">Banana</name>
    <dbReference type="NCBI Taxonomy" id="52838"/>
    <lineage>
        <taxon>Eukaryota</taxon>
        <taxon>Viridiplantae</taxon>
        <taxon>Streptophyta</taxon>
        <taxon>Embryophyta</taxon>
        <taxon>Tracheophyta</taxon>
        <taxon>Spermatophyta</taxon>
        <taxon>Magnoliopsida</taxon>
        <taxon>Liliopsida</taxon>
        <taxon>Zingiberales</taxon>
        <taxon>Musaceae</taxon>
        <taxon>Musa</taxon>
    </lineage>
</organism>
<keyword evidence="3" id="KW-1185">Reference proteome</keyword>
<sequence length="342" mass="37318">MRQKTTEDDPEEEEEVRRQTCAFFGWGSLSLTEEWEGMMGSLVKVAFALLSGEKVGKLTHRREFAVGMLPRSCYLLVFMAIQFNEESGAQLDVLKPCPREAVLVGVGWDLGRLAALLCVVDGVPWVEALIIRSASSKASGSSAALEALRSWHDVDLVVIEDLLSVLRDRYHVTECYSLHAPWLGQWPYDLFPNGFGLIVGALEAGLWFPMHPVIRDCLCLWGISPSQVLPNSWHYMVAFIWECPGPGLSRPGPSFCLASAWVGGMAVKEMTEEWMVEAKLSPTTQVKKTTNVKVAEPLSQDGEGFGGGVAPLEGTLKRAPGADISGSRASSEEDEDGGAEDA</sequence>
<dbReference type="Proteomes" id="UP000317650">
    <property type="component" value="Chromosome 7"/>
</dbReference>